<dbReference type="Gene3D" id="3.60.10.10">
    <property type="entry name" value="Endonuclease/exonuclease/phosphatase"/>
    <property type="match status" value="1"/>
</dbReference>
<dbReference type="InterPro" id="IPR004808">
    <property type="entry name" value="AP_endonuc_1"/>
</dbReference>
<dbReference type="NCBIfam" id="TIGR00633">
    <property type="entry name" value="xth"/>
    <property type="match status" value="1"/>
</dbReference>
<proteinExistence type="inferred from homology"/>
<comment type="cofactor">
    <cofactor evidence="1">
        <name>Mg(2+)</name>
        <dbReference type="ChEBI" id="CHEBI:18420"/>
    </cofactor>
</comment>
<evidence type="ECO:0000256" key="5">
    <source>
        <dbReference type="ARBA" id="ARBA00022842"/>
    </source>
</evidence>
<protein>
    <submittedName>
        <fullName evidence="7">Exodeoxyribonuclease III</fullName>
    </submittedName>
</protein>
<keyword evidence="3" id="KW-0479">Metal-binding</keyword>
<evidence type="ECO:0000313" key="7">
    <source>
        <dbReference type="EMBL" id="GAA1732628.1"/>
    </source>
</evidence>
<reference evidence="7 8" key="1">
    <citation type="journal article" date="2019" name="Int. J. Syst. Evol. Microbiol.">
        <title>The Global Catalogue of Microorganisms (GCM) 10K type strain sequencing project: providing services to taxonomists for standard genome sequencing and annotation.</title>
        <authorList>
            <consortium name="The Broad Institute Genomics Platform"/>
            <consortium name="The Broad Institute Genome Sequencing Center for Infectious Disease"/>
            <person name="Wu L."/>
            <person name="Ma J."/>
        </authorList>
    </citation>
    <scope>NUCLEOTIDE SEQUENCE [LARGE SCALE GENOMIC DNA]</scope>
    <source>
        <strain evidence="7 8">JCM 13518</strain>
    </source>
</reference>
<dbReference type="PROSITE" id="PS51435">
    <property type="entry name" value="AP_NUCLEASE_F1_4"/>
    <property type="match status" value="1"/>
</dbReference>
<keyword evidence="4" id="KW-0378">Hydrolase</keyword>
<evidence type="ECO:0000259" key="6">
    <source>
        <dbReference type="Pfam" id="PF03372"/>
    </source>
</evidence>
<evidence type="ECO:0000313" key="8">
    <source>
        <dbReference type="Proteomes" id="UP001501057"/>
    </source>
</evidence>
<dbReference type="PANTHER" id="PTHR43250:SF2">
    <property type="entry name" value="EXODEOXYRIBONUCLEASE III"/>
    <property type="match status" value="1"/>
</dbReference>
<keyword evidence="5" id="KW-0460">Magnesium</keyword>
<dbReference type="Proteomes" id="UP001501057">
    <property type="component" value="Unassembled WGS sequence"/>
</dbReference>
<dbReference type="EMBL" id="BAAAME010000002">
    <property type="protein sequence ID" value="GAA1732628.1"/>
    <property type="molecule type" value="Genomic_DNA"/>
</dbReference>
<sequence length="268" mass="29543">MLRLATVNVNGIRAAWNKNRGQSSGLAEFLADRDCDIVTLQEVRAPDDLVRELLAETGYHVAHTEAAAKGRAGVAVLSRAEPTAVRVGVGEGFDDAGRWIEADVPHGDTTVTVVSAYVHSGEAGTPRQEEKYRFLQNMTTRMAELRAAGHAVVTGDLNVAHTPLDIRNAKGNVKKAGFLPEEREYFDRFFGELEWVDVARRLAGEVDGPYTWWSMRGQAFDNDTGWRIDYQMATPELGASATSAVVDRAVSWAERWSDHAPLVVEYDL</sequence>
<dbReference type="Pfam" id="PF03372">
    <property type="entry name" value="Exo_endo_phos"/>
    <property type="match status" value="1"/>
</dbReference>
<evidence type="ECO:0000256" key="1">
    <source>
        <dbReference type="ARBA" id="ARBA00001946"/>
    </source>
</evidence>
<dbReference type="NCBIfam" id="TIGR00195">
    <property type="entry name" value="exoDNase_III"/>
    <property type="match status" value="1"/>
</dbReference>
<dbReference type="InterPro" id="IPR036691">
    <property type="entry name" value="Endo/exonu/phosph_ase_sf"/>
</dbReference>
<dbReference type="PANTHER" id="PTHR43250">
    <property type="entry name" value="EXODEOXYRIBONUCLEASE III"/>
    <property type="match status" value="1"/>
</dbReference>
<evidence type="ECO:0000256" key="2">
    <source>
        <dbReference type="ARBA" id="ARBA00007092"/>
    </source>
</evidence>
<feature type="domain" description="Endonuclease/exonuclease/phosphatase" evidence="6">
    <location>
        <begin position="5"/>
        <end position="259"/>
    </location>
</feature>
<dbReference type="InterPro" id="IPR005135">
    <property type="entry name" value="Endo/exonuclease/phosphatase"/>
</dbReference>
<name>A0ABN2JMJ9_9ACTN</name>
<comment type="similarity">
    <text evidence="2">Belongs to the DNA repair enzymes AP/ExoA family.</text>
</comment>
<evidence type="ECO:0000256" key="3">
    <source>
        <dbReference type="ARBA" id="ARBA00022723"/>
    </source>
</evidence>
<dbReference type="InterPro" id="IPR037493">
    <property type="entry name" value="ExoIII-like"/>
</dbReference>
<organism evidence="7 8">
    <name type="scientific">Aeromicrobium alkaliterrae</name>
    <dbReference type="NCBI Taxonomy" id="302168"/>
    <lineage>
        <taxon>Bacteria</taxon>
        <taxon>Bacillati</taxon>
        <taxon>Actinomycetota</taxon>
        <taxon>Actinomycetes</taxon>
        <taxon>Propionibacteriales</taxon>
        <taxon>Nocardioidaceae</taxon>
        <taxon>Aeromicrobium</taxon>
    </lineage>
</organism>
<accession>A0ABN2JMJ9</accession>
<gene>
    <name evidence="7" type="ORF">GCM10009710_11740</name>
</gene>
<dbReference type="CDD" id="cd10281">
    <property type="entry name" value="Nape_like_AP-endo"/>
    <property type="match status" value="1"/>
</dbReference>
<dbReference type="SUPFAM" id="SSF56219">
    <property type="entry name" value="DNase I-like"/>
    <property type="match status" value="1"/>
</dbReference>
<comment type="caution">
    <text evidence="7">The sequence shown here is derived from an EMBL/GenBank/DDBJ whole genome shotgun (WGS) entry which is preliminary data.</text>
</comment>
<dbReference type="RefSeq" id="WP_344198731.1">
    <property type="nucleotide sequence ID" value="NZ_BAAAME010000002.1"/>
</dbReference>
<keyword evidence="8" id="KW-1185">Reference proteome</keyword>
<evidence type="ECO:0000256" key="4">
    <source>
        <dbReference type="ARBA" id="ARBA00022801"/>
    </source>
</evidence>